<dbReference type="InterPro" id="IPR036271">
    <property type="entry name" value="Tet_transcr_reg_TetR-rel_C_sf"/>
</dbReference>
<feature type="compositionally biased region" description="Basic and acidic residues" evidence="5">
    <location>
        <begin position="23"/>
        <end position="33"/>
    </location>
</feature>
<dbReference type="SUPFAM" id="SSF48498">
    <property type="entry name" value="Tetracyclin repressor-like, C-terminal domain"/>
    <property type="match status" value="1"/>
</dbReference>
<evidence type="ECO:0000256" key="4">
    <source>
        <dbReference type="PROSITE-ProRule" id="PRU00335"/>
    </source>
</evidence>
<evidence type="ECO:0000256" key="2">
    <source>
        <dbReference type="ARBA" id="ARBA00023125"/>
    </source>
</evidence>
<evidence type="ECO:0000256" key="5">
    <source>
        <dbReference type="SAM" id="MobiDB-lite"/>
    </source>
</evidence>
<evidence type="ECO:0000259" key="6">
    <source>
        <dbReference type="PROSITE" id="PS50977"/>
    </source>
</evidence>
<evidence type="ECO:0000313" key="7">
    <source>
        <dbReference type="EMBL" id="TCJ96345.1"/>
    </source>
</evidence>
<name>A0A4V2PB74_9NOCA</name>
<feature type="region of interest" description="Disordered" evidence="5">
    <location>
        <begin position="1"/>
        <end position="34"/>
    </location>
</feature>
<dbReference type="Proteomes" id="UP000294856">
    <property type="component" value="Unassembled WGS sequence"/>
</dbReference>
<keyword evidence="1" id="KW-0805">Transcription regulation</keyword>
<dbReference type="GO" id="GO:0003677">
    <property type="term" value="F:DNA binding"/>
    <property type="evidence" value="ECO:0007669"/>
    <property type="project" value="UniProtKB-UniRule"/>
</dbReference>
<reference evidence="7 8" key="1">
    <citation type="submission" date="2019-03" db="EMBL/GenBank/DDBJ databases">
        <title>Genomic Encyclopedia of Type Strains, Phase IV (KMG-IV): sequencing the most valuable type-strain genomes for metagenomic binning, comparative biology and taxonomic classification.</title>
        <authorList>
            <person name="Goeker M."/>
        </authorList>
    </citation>
    <scope>NUCLEOTIDE SEQUENCE [LARGE SCALE GENOMIC DNA]</scope>
    <source>
        <strain evidence="7 8">DSM 44684</strain>
    </source>
</reference>
<comment type="caution">
    <text evidence="7">The sequence shown here is derived from an EMBL/GenBank/DDBJ whole genome shotgun (WGS) entry which is preliminary data.</text>
</comment>
<feature type="domain" description="HTH tetR-type" evidence="6">
    <location>
        <begin position="55"/>
        <end position="115"/>
    </location>
</feature>
<dbReference type="InterPro" id="IPR001647">
    <property type="entry name" value="HTH_TetR"/>
</dbReference>
<dbReference type="PROSITE" id="PS50977">
    <property type="entry name" value="HTH_TETR_2"/>
    <property type="match status" value="1"/>
</dbReference>
<dbReference type="Gene3D" id="1.10.357.10">
    <property type="entry name" value="Tetracycline Repressor, domain 2"/>
    <property type="match status" value="1"/>
</dbReference>
<dbReference type="AlphaFoldDB" id="A0A4V2PB74"/>
<dbReference type="SUPFAM" id="SSF46689">
    <property type="entry name" value="Homeodomain-like"/>
    <property type="match status" value="1"/>
</dbReference>
<dbReference type="InterPro" id="IPR009057">
    <property type="entry name" value="Homeodomain-like_sf"/>
</dbReference>
<protein>
    <submittedName>
        <fullName evidence="7">TetR family transcriptional regulator</fullName>
    </submittedName>
</protein>
<dbReference type="PANTHER" id="PTHR47506">
    <property type="entry name" value="TRANSCRIPTIONAL REGULATORY PROTEIN"/>
    <property type="match status" value="1"/>
</dbReference>
<evidence type="ECO:0000313" key="8">
    <source>
        <dbReference type="Proteomes" id="UP000294856"/>
    </source>
</evidence>
<keyword evidence="8" id="KW-1185">Reference proteome</keyword>
<keyword evidence="3" id="KW-0804">Transcription</keyword>
<organism evidence="7 8">
    <name type="scientific">Nocardia alba</name>
    <dbReference type="NCBI Taxonomy" id="225051"/>
    <lineage>
        <taxon>Bacteria</taxon>
        <taxon>Bacillati</taxon>
        <taxon>Actinomycetota</taxon>
        <taxon>Actinomycetes</taxon>
        <taxon>Mycobacteriales</taxon>
        <taxon>Nocardiaceae</taxon>
        <taxon>Nocardia</taxon>
    </lineage>
</organism>
<evidence type="ECO:0000256" key="1">
    <source>
        <dbReference type="ARBA" id="ARBA00023015"/>
    </source>
</evidence>
<dbReference type="EMBL" id="SMFR01000002">
    <property type="protein sequence ID" value="TCJ96345.1"/>
    <property type="molecule type" value="Genomic_DNA"/>
</dbReference>
<dbReference type="RefSeq" id="WP_084472239.1">
    <property type="nucleotide sequence ID" value="NZ_SMFR01000002.1"/>
</dbReference>
<sequence>MITETSGSRGPEGDAVPAFVTGGRDRRPHESEHGCATTAADVRRYGGQTIATRKARRRRQFLDAATRVCAERGCFGCSLSDICASASLSKRQFYEEFHTLDEVLVAAYARIQDRAAVAVARALADQTGPVELVVALRAALIAYFAAIESEPHGARFALLEVSGVGELAQQQCRAHAHRWAGHIRSFLAARGSRPADDTVGLLTATVNAVAREGLSCVPELPPSSLIELLTSMAMLVVTRGASADHEAVDS</sequence>
<dbReference type="STRING" id="1210063.GCA_001612665_00036"/>
<proteinExistence type="predicted"/>
<keyword evidence="2 4" id="KW-0238">DNA-binding</keyword>
<evidence type="ECO:0000256" key="3">
    <source>
        <dbReference type="ARBA" id="ARBA00023163"/>
    </source>
</evidence>
<dbReference type="PANTHER" id="PTHR47506:SF3">
    <property type="entry name" value="HTH-TYPE TRANSCRIPTIONAL REGULATOR LMRA"/>
    <property type="match status" value="1"/>
</dbReference>
<gene>
    <name evidence="7" type="ORF">DFR71_2373</name>
</gene>
<feature type="DNA-binding region" description="H-T-H motif" evidence="4">
    <location>
        <begin position="78"/>
        <end position="97"/>
    </location>
</feature>
<accession>A0A4V2PB74</accession>